<evidence type="ECO:0000256" key="2">
    <source>
        <dbReference type="ARBA" id="ARBA00004651"/>
    </source>
</evidence>
<dbReference type="Proteomes" id="UP000308181">
    <property type="component" value="Unassembled WGS sequence"/>
</dbReference>
<gene>
    <name evidence="20" type="ORF">FA046_09810</name>
</gene>
<dbReference type="RefSeq" id="WP_136826229.1">
    <property type="nucleotide sequence ID" value="NZ_SWBP01000003.1"/>
</dbReference>
<feature type="transmembrane region" description="Helical" evidence="19">
    <location>
        <begin position="210"/>
        <end position="231"/>
    </location>
</feature>
<dbReference type="GO" id="GO:0005886">
    <property type="term" value="C:plasma membrane"/>
    <property type="evidence" value="ECO:0007669"/>
    <property type="project" value="UniProtKB-SubCell"/>
</dbReference>
<name>A0A4U1C385_9SPHI</name>
<evidence type="ECO:0000256" key="12">
    <source>
        <dbReference type="ARBA" id="ARBA00022695"/>
    </source>
</evidence>
<comment type="pathway">
    <text evidence="3 18">Phospholipid metabolism; CDP-diacylglycerol biosynthesis; CDP-diacylglycerol from sn-glycerol 3-phosphate: step 3/3.</text>
</comment>
<evidence type="ECO:0000313" key="21">
    <source>
        <dbReference type="Proteomes" id="UP000308181"/>
    </source>
</evidence>
<dbReference type="EC" id="2.7.7.41" evidence="6 18"/>
<evidence type="ECO:0000256" key="1">
    <source>
        <dbReference type="ARBA" id="ARBA00001698"/>
    </source>
</evidence>
<comment type="caution">
    <text evidence="20">The sequence shown here is derived from an EMBL/GenBank/DDBJ whole genome shotgun (WGS) entry which is preliminary data.</text>
</comment>
<dbReference type="AlphaFoldDB" id="A0A4U1C385"/>
<feature type="transmembrane region" description="Helical" evidence="19">
    <location>
        <begin position="183"/>
        <end position="203"/>
    </location>
</feature>
<keyword evidence="13 19" id="KW-1133">Transmembrane helix</keyword>
<evidence type="ECO:0000256" key="13">
    <source>
        <dbReference type="ARBA" id="ARBA00022989"/>
    </source>
</evidence>
<evidence type="ECO:0000256" key="3">
    <source>
        <dbReference type="ARBA" id="ARBA00005119"/>
    </source>
</evidence>
<dbReference type="EMBL" id="SWBP01000003">
    <property type="protein sequence ID" value="TKB97654.1"/>
    <property type="molecule type" value="Genomic_DNA"/>
</dbReference>
<protein>
    <recommendedName>
        <fullName evidence="7 18">Phosphatidate cytidylyltransferase</fullName>
        <ecNumber evidence="6 18">2.7.7.41</ecNumber>
    </recommendedName>
</protein>
<reference evidence="20 21" key="1">
    <citation type="submission" date="2019-04" db="EMBL/GenBank/DDBJ databases">
        <title>Pedobacter sp. AR-3-17 sp. nov., isolated from Arctic soil.</title>
        <authorList>
            <person name="Dahal R.H."/>
            <person name="Kim D.-U."/>
        </authorList>
    </citation>
    <scope>NUCLEOTIDE SEQUENCE [LARGE SCALE GENOMIC DNA]</scope>
    <source>
        <strain evidence="20 21">AR-3-17</strain>
    </source>
</reference>
<comment type="catalytic activity">
    <reaction evidence="1 18">
        <text>a 1,2-diacyl-sn-glycero-3-phosphate + CTP + H(+) = a CDP-1,2-diacyl-sn-glycerol + diphosphate</text>
        <dbReference type="Rhea" id="RHEA:16229"/>
        <dbReference type="ChEBI" id="CHEBI:15378"/>
        <dbReference type="ChEBI" id="CHEBI:33019"/>
        <dbReference type="ChEBI" id="CHEBI:37563"/>
        <dbReference type="ChEBI" id="CHEBI:58332"/>
        <dbReference type="ChEBI" id="CHEBI:58608"/>
        <dbReference type="EC" id="2.7.7.41"/>
    </reaction>
</comment>
<feature type="transmembrane region" description="Helical" evidence="19">
    <location>
        <begin position="83"/>
        <end position="103"/>
    </location>
</feature>
<comment type="similarity">
    <text evidence="5 18">Belongs to the CDS family.</text>
</comment>
<dbReference type="GO" id="GO:0004605">
    <property type="term" value="F:phosphatidate cytidylyltransferase activity"/>
    <property type="evidence" value="ECO:0007669"/>
    <property type="project" value="UniProtKB-EC"/>
</dbReference>
<dbReference type="PROSITE" id="PS01315">
    <property type="entry name" value="CDS"/>
    <property type="match status" value="1"/>
</dbReference>
<evidence type="ECO:0000256" key="6">
    <source>
        <dbReference type="ARBA" id="ARBA00012487"/>
    </source>
</evidence>
<sequence>MNNFIKRTITGIALILVIIPSIYFSVYSFIVLLLTINTLALLEFYGLFSTKEVTSRKFAGLLLSIGLIITTLLVSIDHSQWKILLINIPLAFGIYLTELYHFAKNPFYNLAFTFLGVFYITIPLCFLVAIAFLTDRQGSYQYQIILGYFLMLWTSDSFAYLVGKSFGHLALFKRVSPLKTWEGSAGGFVATLWITYLISLYFTIISPLDWLIMALIVVVTGTYGDFIKSLLKRNLNIKDTGNILPGHGGMLDRFDSLLGSAPFVFSYLLCFKYE</sequence>
<evidence type="ECO:0000256" key="7">
    <source>
        <dbReference type="ARBA" id="ARBA00019373"/>
    </source>
</evidence>
<evidence type="ECO:0000256" key="9">
    <source>
        <dbReference type="ARBA" id="ARBA00022516"/>
    </source>
</evidence>
<feature type="transmembrane region" description="Helical" evidence="19">
    <location>
        <begin position="58"/>
        <end position="76"/>
    </location>
</feature>
<keyword evidence="11 18" id="KW-0812">Transmembrane</keyword>
<dbReference type="GO" id="GO:0016024">
    <property type="term" value="P:CDP-diacylglycerol biosynthetic process"/>
    <property type="evidence" value="ECO:0007669"/>
    <property type="project" value="UniProtKB-UniPathway"/>
</dbReference>
<evidence type="ECO:0000256" key="10">
    <source>
        <dbReference type="ARBA" id="ARBA00022679"/>
    </source>
</evidence>
<keyword evidence="15 19" id="KW-0472">Membrane</keyword>
<evidence type="ECO:0000313" key="20">
    <source>
        <dbReference type="EMBL" id="TKB97654.1"/>
    </source>
</evidence>
<evidence type="ECO:0000256" key="17">
    <source>
        <dbReference type="ARBA" id="ARBA00023264"/>
    </source>
</evidence>
<keyword evidence="16" id="KW-0594">Phospholipid biosynthesis</keyword>
<dbReference type="PANTHER" id="PTHR46382:SF1">
    <property type="entry name" value="PHOSPHATIDATE CYTIDYLYLTRANSFERASE"/>
    <property type="match status" value="1"/>
</dbReference>
<evidence type="ECO:0000256" key="8">
    <source>
        <dbReference type="ARBA" id="ARBA00022475"/>
    </source>
</evidence>
<proteinExistence type="inferred from homology"/>
<keyword evidence="12 18" id="KW-0548">Nucleotidyltransferase</keyword>
<evidence type="ECO:0000256" key="19">
    <source>
        <dbReference type="SAM" id="Phobius"/>
    </source>
</evidence>
<dbReference type="UniPathway" id="UPA00557">
    <property type="reaction ID" value="UER00614"/>
</dbReference>
<keyword evidence="10 18" id="KW-0808">Transferase</keyword>
<evidence type="ECO:0000256" key="15">
    <source>
        <dbReference type="ARBA" id="ARBA00023136"/>
    </source>
</evidence>
<dbReference type="OrthoDB" id="9799199at2"/>
<keyword evidence="17" id="KW-1208">Phospholipid metabolism</keyword>
<comment type="subcellular location">
    <subcellularLocation>
        <location evidence="2">Cell membrane</location>
        <topology evidence="2">Multi-pass membrane protein</topology>
    </subcellularLocation>
</comment>
<evidence type="ECO:0000256" key="14">
    <source>
        <dbReference type="ARBA" id="ARBA00023098"/>
    </source>
</evidence>
<dbReference type="Pfam" id="PF01148">
    <property type="entry name" value="CTP_transf_1"/>
    <property type="match status" value="1"/>
</dbReference>
<evidence type="ECO:0000256" key="11">
    <source>
        <dbReference type="ARBA" id="ARBA00022692"/>
    </source>
</evidence>
<evidence type="ECO:0000256" key="5">
    <source>
        <dbReference type="ARBA" id="ARBA00010185"/>
    </source>
</evidence>
<accession>A0A4U1C385</accession>
<organism evidence="20 21">
    <name type="scientific">Pedobacter cryophilus</name>
    <dbReference type="NCBI Taxonomy" id="2571271"/>
    <lineage>
        <taxon>Bacteria</taxon>
        <taxon>Pseudomonadati</taxon>
        <taxon>Bacteroidota</taxon>
        <taxon>Sphingobacteriia</taxon>
        <taxon>Sphingobacteriales</taxon>
        <taxon>Sphingobacteriaceae</taxon>
        <taxon>Pedobacter</taxon>
    </lineage>
</organism>
<dbReference type="PANTHER" id="PTHR46382">
    <property type="entry name" value="PHOSPHATIDATE CYTIDYLYLTRANSFERASE"/>
    <property type="match status" value="1"/>
</dbReference>
<evidence type="ECO:0000256" key="16">
    <source>
        <dbReference type="ARBA" id="ARBA00023209"/>
    </source>
</evidence>
<evidence type="ECO:0000256" key="18">
    <source>
        <dbReference type="RuleBase" id="RU003938"/>
    </source>
</evidence>
<feature type="transmembrane region" description="Helical" evidence="19">
    <location>
        <begin position="12"/>
        <end position="38"/>
    </location>
</feature>
<evidence type="ECO:0000256" key="4">
    <source>
        <dbReference type="ARBA" id="ARBA00005189"/>
    </source>
</evidence>
<keyword evidence="8" id="KW-1003">Cell membrane</keyword>
<feature type="transmembrane region" description="Helical" evidence="19">
    <location>
        <begin position="109"/>
        <end position="133"/>
    </location>
</feature>
<dbReference type="InterPro" id="IPR000374">
    <property type="entry name" value="PC_trans"/>
</dbReference>
<keyword evidence="9" id="KW-0444">Lipid biosynthesis</keyword>
<keyword evidence="21" id="KW-1185">Reference proteome</keyword>
<keyword evidence="14" id="KW-0443">Lipid metabolism</keyword>
<feature type="transmembrane region" description="Helical" evidence="19">
    <location>
        <begin position="145"/>
        <end position="163"/>
    </location>
</feature>
<comment type="pathway">
    <text evidence="4">Lipid metabolism.</text>
</comment>